<dbReference type="EMBL" id="JAPHEH010000001">
    <property type="protein sequence ID" value="MDG4476277.1"/>
    <property type="molecule type" value="Genomic_DNA"/>
</dbReference>
<protein>
    <submittedName>
        <fullName evidence="2">STAS domain-containing protein</fullName>
    </submittedName>
</protein>
<evidence type="ECO:0000313" key="3">
    <source>
        <dbReference type="Proteomes" id="UP001154240"/>
    </source>
</evidence>
<comment type="caution">
    <text evidence="2">The sequence shown here is derived from an EMBL/GenBank/DDBJ whole genome shotgun (WGS) entry which is preliminary data.</text>
</comment>
<proteinExistence type="predicted"/>
<dbReference type="InterPro" id="IPR036513">
    <property type="entry name" value="STAS_dom_sf"/>
</dbReference>
<evidence type="ECO:0000313" key="2">
    <source>
        <dbReference type="EMBL" id="MDG4476277.1"/>
    </source>
</evidence>
<sequence length="105" mass="11454">MPMKCDTTTQGETVCFALSGTIDEEGAAALKQQFSTLPHAQVKELIIDLADVSHIGSSGIGKLLLFYKNMAAHKGVIRLVRVPQPIHDLFTELRLDTLFSISTGR</sequence>
<dbReference type="SUPFAM" id="SSF52091">
    <property type="entry name" value="SpoIIaa-like"/>
    <property type="match status" value="1"/>
</dbReference>
<dbReference type="AlphaFoldDB" id="A0A9X4MGN7"/>
<accession>A0A9X4MGN7</accession>
<reference evidence="2" key="2">
    <citation type="submission" date="2022-10" db="EMBL/GenBank/DDBJ databases">
        <authorList>
            <person name="Aronson H.S."/>
        </authorList>
    </citation>
    <scope>NUCLEOTIDE SEQUENCE</scope>
    <source>
        <strain evidence="2">RS19-109</strain>
    </source>
</reference>
<gene>
    <name evidence="2" type="ORF">OLX77_08925</name>
</gene>
<dbReference type="CDD" id="cd07043">
    <property type="entry name" value="STAS_anti-anti-sigma_factors"/>
    <property type="match status" value="1"/>
</dbReference>
<reference evidence="2" key="1">
    <citation type="journal article" date="2022" name="bioRxiv">
        <title>Thiovibrio frasassiensisgen. nov., sp. nov., an autotrophic, elemental sulfur disproportionating bacterium isolated from sulfidic karst sediment, and proposal of Thiovibrionaceae fam. nov.</title>
        <authorList>
            <person name="Aronson H."/>
            <person name="Thomas C."/>
            <person name="Bhattacharyya M."/>
            <person name="Eckstein S."/>
            <person name="Jensen S."/>
            <person name="Barco R."/>
            <person name="Macalady J."/>
            <person name="Amend J."/>
        </authorList>
    </citation>
    <scope>NUCLEOTIDE SEQUENCE</scope>
    <source>
        <strain evidence="2">RS19-109</strain>
    </source>
</reference>
<dbReference type="Pfam" id="PF01740">
    <property type="entry name" value="STAS"/>
    <property type="match status" value="1"/>
</dbReference>
<dbReference type="RefSeq" id="WP_307633247.1">
    <property type="nucleotide sequence ID" value="NZ_JAPHEH010000001.1"/>
</dbReference>
<dbReference type="Gene3D" id="3.30.750.24">
    <property type="entry name" value="STAS domain"/>
    <property type="match status" value="1"/>
</dbReference>
<evidence type="ECO:0000259" key="1">
    <source>
        <dbReference type="PROSITE" id="PS50801"/>
    </source>
</evidence>
<dbReference type="PANTHER" id="PTHR33495">
    <property type="entry name" value="ANTI-SIGMA FACTOR ANTAGONIST TM_1081-RELATED-RELATED"/>
    <property type="match status" value="1"/>
</dbReference>
<name>A0A9X4MGN7_9BACT</name>
<dbReference type="Proteomes" id="UP001154240">
    <property type="component" value="Unassembled WGS sequence"/>
</dbReference>
<dbReference type="PROSITE" id="PS50801">
    <property type="entry name" value="STAS"/>
    <property type="match status" value="1"/>
</dbReference>
<feature type="domain" description="STAS" evidence="1">
    <location>
        <begin position="3"/>
        <end position="105"/>
    </location>
</feature>
<keyword evidence="3" id="KW-1185">Reference proteome</keyword>
<organism evidence="2 3">
    <name type="scientific">Thiovibrio frasassiensis</name>
    <dbReference type="NCBI Taxonomy" id="2984131"/>
    <lineage>
        <taxon>Bacteria</taxon>
        <taxon>Pseudomonadati</taxon>
        <taxon>Thermodesulfobacteriota</taxon>
        <taxon>Desulfobulbia</taxon>
        <taxon>Desulfobulbales</taxon>
        <taxon>Thiovibrionaceae</taxon>
        <taxon>Thiovibrio</taxon>
    </lineage>
</organism>
<dbReference type="GO" id="GO:0043856">
    <property type="term" value="F:anti-sigma factor antagonist activity"/>
    <property type="evidence" value="ECO:0007669"/>
    <property type="project" value="TreeGrafter"/>
</dbReference>
<dbReference type="InterPro" id="IPR002645">
    <property type="entry name" value="STAS_dom"/>
</dbReference>